<comment type="caution">
    <text evidence="4">The sequence shown here is derived from an EMBL/GenBank/DDBJ whole genome shotgun (WGS) entry which is preliminary data.</text>
</comment>
<dbReference type="GO" id="GO:0015948">
    <property type="term" value="P:methanogenesis"/>
    <property type="evidence" value="ECO:0007669"/>
    <property type="project" value="InterPro"/>
</dbReference>
<keyword evidence="2" id="KW-0489">Methyltransferase</keyword>
<evidence type="ECO:0000256" key="2">
    <source>
        <dbReference type="ARBA" id="ARBA00022603"/>
    </source>
</evidence>
<evidence type="ECO:0000313" key="4">
    <source>
        <dbReference type="EMBL" id="OGG46410.1"/>
    </source>
</evidence>
<dbReference type="Gene3D" id="3.20.20.480">
    <property type="entry name" value="Trimethylamine methyltransferase-like"/>
    <property type="match status" value="1"/>
</dbReference>
<dbReference type="GO" id="GO:0032259">
    <property type="term" value="P:methylation"/>
    <property type="evidence" value="ECO:0007669"/>
    <property type="project" value="UniProtKB-KW"/>
</dbReference>
<dbReference type="InterPro" id="IPR010426">
    <property type="entry name" value="MTTB_MeTrfase"/>
</dbReference>
<gene>
    <name evidence="4" type="ORF">A3F84_25715</name>
</gene>
<reference evidence="4 5" key="1">
    <citation type="journal article" date="2016" name="Nat. Commun.">
        <title>Thousands of microbial genomes shed light on interconnected biogeochemical processes in an aquifer system.</title>
        <authorList>
            <person name="Anantharaman K."/>
            <person name="Brown C.T."/>
            <person name="Hug L.A."/>
            <person name="Sharon I."/>
            <person name="Castelle C.J."/>
            <person name="Probst A.J."/>
            <person name="Thomas B.C."/>
            <person name="Singh A."/>
            <person name="Wilkins M.J."/>
            <person name="Karaoz U."/>
            <person name="Brodie E.L."/>
            <person name="Williams K.H."/>
            <person name="Hubbard S.S."/>
            <person name="Banfield J.F."/>
        </authorList>
    </citation>
    <scope>NUCLEOTIDE SEQUENCE [LARGE SCALE GENOMIC DNA]</scope>
    <source>
        <strain evidence="5">RIFCSPLOWO2_12_FULL_64_10</strain>
    </source>
</reference>
<sequence length="481" mass="53055">MENLNWRPGLTLMGDTGVKRLHGAATAILEKTGLNVRHPEMRRRLAASGARMGKEPRVYLPERMVEQALATARRDIVVYNRLGEPVMPLGPHQVYFGTGSDLLFTWDVEMCERRPSLLEDVARSARLCDALDEMNFVMSHALPGDAPNEDAEPQQYYALLSNTIKPVIMTSFSGLDALERMHEMACAIAGGDRAFRERPNYILYSQFVSPLQHDAQAVERLVFCAEHEVPLIYIPTIMPGVSGPVTLAGSLALAAAESLAGLVMHQTQRPGAPFIFGACVSPLDMRTMLFPYGSPDWRLNDLAMAELSRFYGLPVFGTGGATDSKIVDAQAGAEYAHSLLVAALAGTNLIHDVGYLDSGRTGSLESIVLGAELIRWTKRFLAGLQVSEETLALDLIRKVGPGGHALDHPHTLEHFRESITPPYVLDREGYDRWLDSGAKDYAARAREFASNLAQRHRPEPIEGSTDVRLRELCRIERAVIK</sequence>
<dbReference type="Proteomes" id="UP000178606">
    <property type="component" value="Unassembled WGS sequence"/>
</dbReference>
<evidence type="ECO:0000256" key="3">
    <source>
        <dbReference type="ARBA" id="ARBA00022679"/>
    </source>
</evidence>
<protein>
    <recommendedName>
        <fullName evidence="6">Trimethylamine methyltransferase</fullName>
    </recommendedName>
</protein>
<evidence type="ECO:0008006" key="6">
    <source>
        <dbReference type="Google" id="ProtNLM"/>
    </source>
</evidence>
<name>A0A1F6CBH6_HANXR</name>
<dbReference type="InterPro" id="IPR038601">
    <property type="entry name" value="MttB-like_sf"/>
</dbReference>
<comment type="similarity">
    <text evidence="1">Belongs to the trimethylamine methyltransferase family.</text>
</comment>
<dbReference type="EMBL" id="MFKF01000318">
    <property type="protein sequence ID" value="OGG46410.1"/>
    <property type="molecule type" value="Genomic_DNA"/>
</dbReference>
<dbReference type="AlphaFoldDB" id="A0A1F6CBH6"/>
<evidence type="ECO:0000313" key="5">
    <source>
        <dbReference type="Proteomes" id="UP000178606"/>
    </source>
</evidence>
<proteinExistence type="inferred from homology"/>
<evidence type="ECO:0000256" key="1">
    <source>
        <dbReference type="ARBA" id="ARBA00007137"/>
    </source>
</evidence>
<dbReference type="GO" id="GO:0008168">
    <property type="term" value="F:methyltransferase activity"/>
    <property type="evidence" value="ECO:0007669"/>
    <property type="project" value="UniProtKB-KW"/>
</dbReference>
<organism evidence="4 5">
    <name type="scientific">Handelsmanbacteria sp. (strain RIFCSPLOWO2_12_FULL_64_10)</name>
    <dbReference type="NCBI Taxonomy" id="1817868"/>
    <lineage>
        <taxon>Bacteria</taxon>
        <taxon>Candidatus Handelsmaniibacteriota</taxon>
    </lineage>
</organism>
<keyword evidence="3" id="KW-0808">Transferase</keyword>
<dbReference type="Pfam" id="PF06253">
    <property type="entry name" value="MTTB"/>
    <property type="match status" value="1"/>
</dbReference>
<accession>A0A1F6CBH6</accession>